<evidence type="ECO:0000313" key="2">
    <source>
        <dbReference type="Proteomes" id="UP001064489"/>
    </source>
</evidence>
<dbReference type="PANTHER" id="PTHR34590">
    <property type="entry name" value="OS03G0124300 PROTEIN-RELATED"/>
    <property type="match status" value="1"/>
</dbReference>
<protein>
    <submittedName>
        <fullName evidence="1">Uncharacterized protein</fullName>
    </submittedName>
</protein>
<evidence type="ECO:0000313" key="1">
    <source>
        <dbReference type="EMBL" id="KAI9154294.1"/>
    </source>
</evidence>
<reference evidence="1" key="2">
    <citation type="submission" date="2023-02" db="EMBL/GenBank/DDBJ databases">
        <authorList>
            <person name="Swenson N.G."/>
            <person name="Wegrzyn J.L."/>
            <person name="Mcevoy S.L."/>
        </authorList>
    </citation>
    <scope>NUCLEOTIDE SEQUENCE</scope>
    <source>
        <strain evidence="1">91603</strain>
        <tissue evidence="1">Leaf</tissue>
    </source>
</reference>
<sequence length="114" mass="12502">MSMPDIYKSNARTFMLVGQESPIYIDNIIAHENVYGLNVSGNYISPSGDTGLFRSSYNDEPCIYGEAFGTLVITYNSVSGSLSVSCPNLLRSLRFDSASHLSFVIVSSKFRVLS</sequence>
<accession>A0AAD5NG53</accession>
<keyword evidence="2" id="KW-1185">Reference proteome</keyword>
<dbReference type="GO" id="GO:0004714">
    <property type="term" value="F:transmembrane receptor protein tyrosine kinase activity"/>
    <property type="evidence" value="ECO:0007669"/>
    <property type="project" value="InterPro"/>
</dbReference>
<organism evidence="1 2">
    <name type="scientific">Acer negundo</name>
    <name type="common">Box elder</name>
    <dbReference type="NCBI Taxonomy" id="4023"/>
    <lineage>
        <taxon>Eukaryota</taxon>
        <taxon>Viridiplantae</taxon>
        <taxon>Streptophyta</taxon>
        <taxon>Embryophyta</taxon>
        <taxon>Tracheophyta</taxon>
        <taxon>Spermatophyta</taxon>
        <taxon>Magnoliopsida</taxon>
        <taxon>eudicotyledons</taxon>
        <taxon>Gunneridae</taxon>
        <taxon>Pentapetalae</taxon>
        <taxon>rosids</taxon>
        <taxon>malvids</taxon>
        <taxon>Sapindales</taxon>
        <taxon>Sapindaceae</taxon>
        <taxon>Hippocastanoideae</taxon>
        <taxon>Acereae</taxon>
        <taxon>Acer</taxon>
    </lineage>
</organism>
<dbReference type="Proteomes" id="UP001064489">
    <property type="component" value="Chromosome 11"/>
</dbReference>
<dbReference type="EMBL" id="JAJSOW010000108">
    <property type="protein sequence ID" value="KAI9154294.1"/>
    <property type="molecule type" value="Genomic_DNA"/>
</dbReference>
<reference evidence="1" key="1">
    <citation type="journal article" date="2022" name="Plant J.">
        <title>Strategies of tolerance reflected in two North American maple genomes.</title>
        <authorList>
            <person name="McEvoy S.L."/>
            <person name="Sezen U.U."/>
            <person name="Trouern-Trend A."/>
            <person name="McMahon S.M."/>
            <person name="Schaberg P.G."/>
            <person name="Yang J."/>
            <person name="Wegrzyn J.L."/>
            <person name="Swenson N.G."/>
        </authorList>
    </citation>
    <scope>NUCLEOTIDE SEQUENCE</scope>
    <source>
        <strain evidence="1">91603</strain>
    </source>
</reference>
<proteinExistence type="predicted"/>
<dbReference type="AlphaFoldDB" id="A0AAD5NG53"/>
<comment type="caution">
    <text evidence="1">The sequence shown here is derived from an EMBL/GenBank/DDBJ whole genome shotgun (WGS) entry which is preliminary data.</text>
</comment>
<dbReference type="InterPro" id="IPR045272">
    <property type="entry name" value="ANXUR1/2-like"/>
</dbReference>
<dbReference type="PANTHER" id="PTHR34590:SF5">
    <property type="entry name" value="OS04G0586500 PROTEIN"/>
    <property type="match status" value="1"/>
</dbReference>
<gene>
    <name evidence="1" type="ORF">LWI28_023922</name>
</gene>
<name>A0AAD5NG53_ACENE</name>